<evidence type="ECO:0000313" key="1">
    <source>
        <dbReference type="EMBL" id="KIC73327.1"/>
    </source>
</evidence>
<dbReference type="EMBL" id="JSAN01000030">
    <property type="protein sequence ID" value="KIC73327.1"/>
    <property type="molecule type" value="Genomic_DNA"/>
</dbReference>
<name>A0A0C1K1N9_9BACT</name>
<dbReference type="Proteomes" id="UP000031465">
    <property type="component" value="Unassembled WGS sequence"/>
</dbReference>
<sequence length="87" mass="10002">MTFSNISPGNVSRSIFSTSLEILSLRFTIVNKYPKFDMDGLRWLNYLNRAKIINKQRIDFIINDLPGNLNVQVTCHENDELEVAKLG</sequence>
<evidence type="ECO:0000313" key="2">
    <source>
        <dbReference type="Proteomes" id="UP000031465"/>
    </source>
</evidence>
<gene>
    <name evidence="1" type="ORF">DB44_BG00160</name>
</gene>
<comment type="caution">
    <text evidence="1">The sequence shown here is derived from an EMBL/GenBank/DDBJ whole genome shotgun (WGS) entry which is preliminary data.</text>
</comment>
<dbReference type="AlphaFoldDB" id="A0A0C1K1N9"/>
<reference evidence="1 2" key="1">
    <citation type="journal article" date="2014" name="Mol. Biol. Evol.">
        <title>Massive expansion of Ubiquitination-related gene families within the Chlamydiae.</title>
        <authorList>
            <person name="Domman D."/>
            <person name="Collingro A."/>
            <person name="Lagkouvardos I."/>
            <person name="Gehre L."/>
            <person name="Weinmaier T."/>
            <person name="Rattei T."/>
            <person name="Subtil A."/>
            <person name="Horn M."/>
        </authorList>
    </citation>
    <scope>NUCLEOTIDE SEQUENCE [LARGE SCALE GENOMIC DNA]</scope>
    <source>
        <strain evidence="1 2">EI2</strain>
    </source>
</reference>
<dbReference type="PATRIC" id="fig|362787.3.peg.430"/>
<proteinExistence type="predicted"/>
<organism evidence="1 2">
    <name type="scientific">Candidatus Protochlamydia amoebophila</name>
    <dbReference type="NCBI Taxonomy" id="362787"/>
    <lineage>
        <taxon>Bacteria</taxon>
        <taxon>Pseudomonadati</taxon>
        <taxon>Chlamydiota</taxon>
        <taxon>Chlamydiia</taxon>
        <taxon>Parachlamydiales</taxon>
        <taxon>Parachlamydiaceae</taxon>
        <taxon>Candidatus Protochlamydia</taxon>
    </lineage>
</organism>
<accession>A0A0C1K1N9</accession>
<protein>
    <submittedName>
        <fullName evidence="1">Uncharacterized protein</fullName>
    </submittedName>
</protein>